<evidence type="ECO:0000313" key="1">
    <source>
        <dbReference type="EMBL" id="CAG4990863.1"/>
    </source>
</evidence>
<gene>
    <name evidence="1" type="ORF">PAPOLLO_LOCUS12025</name>
</gene>
<organism evidence="1 2">
    <name type="scientific">Parnassius apollo</name>
    <name type="common">Apollo butterfly</name>
    <name type="synonym">Papilio apollo</name>
    <dbReference type="NCBI Taxonomy" id="110799"/>
    <lineage>
        <taxon>Eukaryota</taxon>
        <taxon>Metazoa</taxon>
        <taxon>Ecdysozoa</taxon>
        <taxon>Arthropoda</taxon>
        <taxon>Hexapoda</taxon>
        <taxon>Insecta</taxon>
        <taxon>Pterygota</taxon>
        <taxon>Neoptera</taxon>
        <taxon>Endopterygota</taxon>
        <taxon>Lepidoptera</taxon>
        <taxon>Glossata</taxon>
        <taxon>Ditrysia</taxon>
        <taxon>Papilionoidea</taxon>
        <taxon>Papilionidae</taxon>
        <taxon>Parnassiinae</taxon>
        <taxon>Parnassini</taxon>
        <taxon>Parnassius</taxon>
        <taxon>Parnassius</taxon>
    </lineage>
</organism>
<keyword evidence="2" id="KW-1185">Reference proteome</keyword>
<comment type="caution">
    <text evidence="1">The sequence shown here is derived from an EMBL/GenBank/DDBJ whole genome shotgun (WGS) entry which is preliminary data.</text>
</comment>
<dbReference type="Proteomes" id="UP000691718">
    <property type="component" value="Unassembled WGS sequence"/>
</dbReference>
<reference evidence="1" key="1">
    <citation type="submission" date="2021-04" db="EMBL/GenBank/DDBJ databases">
        <authorList>
            <person name="Tunstrom K."/>
        </authorList>
    </citation>
    <scope>NUCLEOTIDE SEQUENCE</scope>
</reference>
<dbReference type="AlphaFoldDB" id="A0A8S3WYG1"/>
<dbReference type="EMBL" id="CAJQZP010000881">
    <property type="protein sequence ID" value="CAG4990863.1"/>
    <property type="molecule type" value="Genomic_DNA"/>
</dbReference>
<proteinExistence type="predicted"/>
<sequence length="148" mass="17423">MCACKHKKSFFIDDILDNPKKSYRNLTNDSTESYKTKIVGRIEKEKEARFNTAEVDRELELSNANVNLEQRRNTYPLYPTPIKAGIPWTPYRVKANYPLESRHPFSYYSDPVMNSEQILRSQLAVSRFPSHPYIRQTYGFDRGTIFFN</sequence>
<accession>A0A8S3WYG1</accession>
<name>A0A8S3WYG1_PARAO</name>
<evidence type="ECO:0000313" key="2">
    <source>
        <dbReference type="Proteomes" id="UP000691718"/>
    </source>
</evidence>
<dbReference type="OrthoDB" id="6159439at2759"/>
<protein>
    <submittedName>
        <fullName evidence="1">(apollo) hypothetical protein</fullName>
    </submittedName>
</protein>